<dbReference type="Proteomes" id="UP000276128">
    <property type="component" value="Unassembled WGS sequence"/>
</dbReference>
<dbReference type="Pfam" id="PF03845">
    <property type="entry name" value="Spore_permease"/>
    <property type="match status" value="1"/>
</dbReference>
<dbReference type="InterPro" id="IPR004761">
    <property type="entry name" value="Spore_GerAB"/>
</dbReference>
<feature type="transmembrane region" description="Helical" evidence="8">
    <location>
        <begin position="217"/>
        <end position="239"/>
    </location>
</feature>
<keyword evidence="6 8" id="KW-1133">Transmembrane helix</keyword>
<dbReference type="GO" id="GO:0016020">
    <property type="term" value="C:membrane"/>
    <property type="evidence" value="ECO:0007669"/>
    <property type="project" value="UniProtKB-SubCell"/>
</dbReference>
<feature type="transmembrane region" description="Helical" evidence="8">
    <location>
        <begin position="272"/>
        <end position="294"/>
    </location>
</feature>
<name>A0A430JDE0_9BACL</name>
<dbReference type="EMBL" id="RXHU01000040">
    <property type="protein sequence ID" value="RTE09031.1"/>
    <property type="molecule type" value="Genomic_DNA"/>
</dbReference>
<dbReference type="RefSeq" id="WP_126141911.1">
    <property type="nucleotide sequence ID" value="NZ_RXHU01000040.1"/>
</dbReference>
<evidence type="ECO:0000256" key="6">
    <source>
        <dbReference type="ARBA" id="ARBA00022989"/>
    </source>
</evidence>
<protein>
    <submittedName>
        <fullName evidence="9">Uncharacterized protein</fullName>
    </submittedName>
</protein>
<evidence type="ECO:0000256" key="4">
    <source>
        <dbReference type="ARBA" id="ARBA00022544"/>
    </source>
</evidence>
<dbReference type="PANTHER" id="PTHR34975:SF2">
    <property type="entry name" value="SPORE GERMINATION PROTEIN A2"/>
    <property type="match status" value="1"/>
</dbReference>
<evidence type="ECO:0000313" key="9">
    <source>
        <dbReference type="EMBL" id="RTE09031.1"/>
    </source>
</evidence>
<keyword evidence="5 8" id="KW-0812">Transmembrane</keyword>
<comment type="caution">
    <text evidence="9">The sequence shown here is derived from an EMBL/GenBank/DDBJ whole genome shotgun (WGS) entry which is preliminary data.</text>
</comment>
<comment type="subcellular location">
    <subcellularLocation>
        <location evidence="1">Membrane</location>
        <topology evidence="1">Multi-pass membrane protein</topology>
    </subcellularLocation>
</comment>
<evidence type="ECO:0000256" key="2">
    <source>
        <dbReference type="ARBA" id="ARBA00007998"/>
    </source>
</evidence>
<feature type="transmembrane region" description="Helical" evidence="8">
    <location>
        <begin position="190"/>
        <end position="208"/>
    </location>
</feature>
<keyword evidence="3" id="KW-0813">Transport</keyword>
<keyword evidence="7 8" id="KW-0472">Membrane</keyword>
<evidence type="ECO:0000256" key="1">
    <source>
        <dbReference type="ARBA" id="ARBA00004141"/>
    </source>
</evidence>
<evidence type="ECO:0000256" key="8">
    <source>
        <dbReference type="SAM" id="Phobius"/>
    </source>
</evidence>
<comment type="similarity">
    <text evidence="2">Belongs to the amino acid-polyamine-organocation (APC) superfamily. Spore germination protein (SGP) (TC 2.A.3.9) family.</text>
</comment>
<evidence type="ECO:0000256" key="5">
    <source>
        <dbReference type="ARBA" id="ARBA00022692"/>
    </source>
</evidence>
<evidence type="ECO:0000256" key="7">
    <source>
        <dbReference type="ARBA" id="ARBA00023136"/>
    </source>
</evidence>
<feature type="transmembrane region" description="Helical" evidence="8">
    <location>
        <begin position="306"/>
        <end position="323"/>
    </location>
</feature>
<dbReference type="AlphaFoldDB" id="A0A430JDE0"/>
<accession>A0A430JDE0</accession>
<proteinExistence type="inferred from homology"/>
<feature type="transmembrane region" description="Helical" evidence="8">
    <location>
        <begin position="39"/>
        <end position="60"/>
    </location>
</feature>
<reference evidence="9 10" key="1">
    <citation type="submission" date="2018-12" db="EMBL/GenBank/DDBJ databases">
        <title>Bacillus ochoae sp. nov., Paenibacillus whitsoniae sp. nov., Paenibacillus spiritus sp. nov. Isolated from the Mars Exploration Rover during spacecraft assembly.</title>
        <authorList>
            <person name="Seuylemezian A."/>
            <person name="Vaishampayan P."/>
        </authorList>
    </citation>
    <scope>NUCLEOTIDE SEQUENCE [LARGE SCALE GENOMIC DNA]</scope>
    <source>
        <strain evidence="9 10">MER 54</strain>
    </source>
</reference>
<gene>
    <name evidence="9" type="ORF">EJQ19_14295</name>
</gene>
<dbReference type="PANTHER" id="PTHR34975">
    <property type="entry name" value="SPORE GERMINATION PROTEIN A2"/>
    <property type="match status" value="1"/>
</dbReference>
<evidence type="ECO:0000313" key="10">
    <source>
        <dbReference type="Proteomes" id="UP000276128"/>
    </source>
</evidence>
<dbReference type="NCBIfam" id="TIGR00912">
    <property type="entry name" value="2A0309"/>
    <property type="match status" value="1"/>
</dbReference>
<feature type="transmembrane region" description="Helical" evidence="8">
    <location>
        <begin position="12"/>
        <end position="33"/>
    </location>
</feature>
<dbReference type="OrthoDB" id="2663238at2"/>
<keyword evidence="4" id="KW-0309">Germination</keyword>
<evidence type="ECO:0000256" key="3">
    <source>
        <dbReference type="ARBA" id="ARBA00022448"/>
    </source>
</evidence>
<sequence length="373" mass="42567">MMLQRVSQLELGLLFVLFNFSTGAGFMLGPLSAVSGFQGWLIIIIGHVGGLAIAFLAYQFANYRPNDFLAHYGKDLLGRWLHVAMMACYCFFFLHIASIVLRQTTDFMIQIYLPSTPSWAIGGSFALVIWLAVRSGLEAIFRCAAGFFFVIFVTASFVPFLVGKELNYHSAIALITNFDASQLAYGSYPFIPWFGEMFLILFIFPFLAEPEKTRRTLVLSSLCSIFFFEVYYLLCILLFDKHLMAEITYPILEMLRFIRIGDFLENLDPIVVAIWIAGLFIKISLLLYVSVLIFAQLFKLKDTRPLSFPFAAIMVGLAMNVVKNQMEMNDFLMHAWANFAYCIEFSPIIYWASFKLRKLWKSKEAPNESVIES</sequence>
<feature type="transmembrane region" description="Helical" evidence="8">
    <location>
        <begin position="335"/>
        <end position="354"/>
    </location>
</feature>
<feature type="transmembrane region" description="Helical" evidence="8">
    <location>
        <begin position="140"/>
        <end position="162"/>
    </location>
</feature>
<keyword evidence="10" id="KW-1185">Reference proteome</keyword>
<feature type="transmembrane region" description="Helical" evidence="8">
    <location>
        <begin position="107"/>
        <end position="133"/>
    </location>
</feature>
<organism evidence="9 10">
    <name type="scientific">Paenibacillus whitsoniae</name>
    <dbReference type="NCBI Taxonomy" id="2496558"/>
    <lineage>
        <taxon>Bacteria</taxon>
        <taxon>Bacillati</taxon>
        <taxon>Bacillota</taxon>
        <taxon>Bacilli</taxon>
        <taxon>Bacillales</taxon>
        <taxon>Paenibacillaceae</taxon>
        <taxon>Paenibacillus</taxon>
    </lineage>
</organism>
<feature type="transmembrane region" description="Helical" evidence="8">
    <location>
        <begin position="80"/>
        <end position="101"/>
    </location>
</feature>
<dbReference type="GO" id="GO:0009847">
    <property type="term" value="P:spore germination"/>
    <property type="evidence" value="ECO:0007669"/>
    <property type="project" value="InterPro"/>
</dbReference>